<evidence type="ECO:0000256" key="1">
    <source>
        <dbReference type="SAM" id="SignalP"/>
    </source>
</evidence>
<reference evidence="2" key="1">
    <citation type="journal article" date="2010" name="Science">
        <title>Plasticity of animal genome architecture unmasked by rapid evolution of a pelagic tunicate.</title>
        <authorList>
            <person name="Denoeud F."/>
            <person name="Henriet S."/>
            <person name="Mungpakdee S."/>
            <person name="Aury J.M."/>
            <person name="Da Silva C."/>
            <person name="Brinkmann H."/>
            <person name="Mikhaleva J."/>
            <person name="Olsen L.C."/>
            <person name="Jubin C."/>
            <person name="Canestro C."/>
            <person name="Bouquet J.M."/>
            <person name="Danks G."/>
            <person name="Poulain J."/>
            <person name="Campsteijn C."/>
            <person name="Adamski M."/>
            <person name="Cross I."/>
            <person name="Yadetie F."/>
            <person name="Muffato M."/>
            <person name="Louis A."/>
            <person name="Butcher S."/>
            <person name="Tsagkogeorga G."/>
            <person name="Konrad A."/>
            <person name="Singh S."/>
            <person name="Jensen M.F."/>
            <person name="Cong E.H."/>
            <person name="Eikeseth-Otteraa H."/>
            <person name="Noel B."/>
            <person name="Anthouard V."/>
            <person name="Porcel B.M."/>
            <person name="Kachouri-Lafond R."/>
            <person name="Nishino A."/>
            <person name="Ugolini M."/>
            <person name="Chourrout P."/>
            <person name="Nishida H."/>
            <person name="Aasland R."/>
            <person name="Huzurbazar S."/>
            <person name="Westhof E."/>
            <person name="Delsuc F."/>
            <person name="Lehrach H."/>
            <person name="Reinhardt R."/>
            <person name="Weissenbach J."/>
            <person name="Roy S.W."/>
            <person name="Artiguenave F."/>
            <person name="Postlethwait J.H."/>
            <person name="Manak J.R."/>
            <person name="Thompson E.M."/>
            <person name="Jaillon O."/>
            <person name="Du Pasquier L."/>
            <person name="Boudinot P."/>
            <person name="Liberles D.A."/>
            <person name="Volff J.N."/>
            <person name="Philippe H."/>
            <person name="Lenhard B."/>
            <person name="Roest Crollius H."/>
            <person name="Wincker P."/>
            <person name="Chourrout D."/>
        </authorList>
    </citation>
    <scope>NUCLEOTIDE SEQUENCE [LARGE SCALE GENOMIC DNA]</scope>
</reference>
<dbReference type="Gene3D" id="2.120.10.80">
    <property type="entry name" value="Kelch-type beta propeller"/>
    <property type="match status" value="1"/>
</dbReference>
<feature type="signal peptide" evidence="1">
    <location>
        <begin position="1"/>
        <end position="19"/>
    </location>
</feature>
<dbReference type="OrthoDB" id="10134355at2759"/>
<accession>E4XMH8</accession>
<dbReference type="Proteomes" id="UP000001307">
    <property type="component" value="Unassembled WGS sequence"/>
</dbReference>
<dbReference type="AlphaFoldDB" id="E4XMH8"/>
<dbReference type="EMBL" id="FN653078">
    <property type="protein sequence ID" value="CBY11185.1"/>
    <property type="molecule type" value="Genomic_DNA"/>
</dbReference>
<protein>
    <submittedName>
        <fullName evidence="2">Uncharacterized protein</fullName>
    </submittedName>
</protein>
<name>E4XMH8_OIKDI</name>
<organism evidence="2">
    <name type="scientific">Oikopleura dioica</name>
    <name type="common">Tunicate</name>
    <dbReference type="NCBI Taxonomy" id="34765"/>
    <lineage>
        <taxon>Eukaryota</taxon>
        <taxon>Metazoa</taxon>
        <taxon>Chordata</taxon>
        <taxon>Tunicata</taxon>
        <taxon>Appendicularia</taxon>
        <taxon>Copelata</taxon>
        <taxon>Oikopleuridae</taxon>
        <taxon>Oikopleura</taxon>
    </lineage>
</organism>
<dbReference type="InterPro" id="IPR015915">
    <property type="entry name" value="Kelch-typ_b-propeller"/>
</dbReference>
<feature type="chain" id="PRO_5003190440" evidence="1">
    <location>
        <begin position="20"/>
        <end position="448"/>
    </location>
</feature>
<dbReference type="InParanoid" id="E4XMH8"/>
<keyword evidence="3" id="KW-1185">Reference proteome</keyword>
<evidence type="ECO:0000313" key="3">
    <source>
        <dbReference type="Proteomes" id="UP000001307"/>
    </source>
</evidence>
<proteinExistence type="predicted"/>
<keyword evidence="1" id="KW-0732">Signal</keyword>
<sequence length="448" mass="49674">MRTILIWLLFAVESATDLAIRDEAIRPKVAAGTCVDEEIGLKCDAFCYADYIDCKNNCQDSGCERVCLSEYTRCYEDCPCFSNCLDGCLGCPNPICSCSSPQTSNPYFKQCVKEANQNFSNCTEICGPGTKCYDECIDGFRAATNMCPCNDGCPKGCPCDNGFICQPYITAMCDYTDDYSFIISGDGKYQENRYYQSPNNQLYGSAFAILNDEVYIFGSNVASARNRISKIVGCSIIELEIKLLRDVYADYSSLVTVPEIKDEVVICGGFDKSCESFDGENSIILSSTKVLHKRGCMALYEGQATLVGGETSRVEALALSGWQDEPSHPVSNVQRQACVSVSNGIISAGGYDGSNDIKDVYLFRKEEWTVVGQLKEDHRDATMIAFDYFFMVFSGITSPYSVERADWNGNQVTSSEVLRNTTTCYRPIVFETLPNQCEDFCSQDFCFV</sequence>
<evidence type="ECO:0000313" key="2">
    <source>
        <dbReference type="EMBL" id="CBY11185.1"/>
    </source>
</evidence>
<gene>
    <name evidence="2" type="ORF">GSOID_T00015370001</name>
</gene>
<dbReference type="InterPro" id="IPR011043">
    <property type="entry name" value="Gal_Oxase/kelch_b-propeller"/>
</dbReference>
<dbReference type="SUPFAM" id="SSF50965">
    <property type="entry name" value="Galactose oxidase, central domain"/>
    <property type="match status" value="1"/>
</dbReference>